<protein>
    <submittedName>
        <fullName evidence="5">NAD(P)-dependent oxidoreductase</fullName>
    </submittedName>
</protein>
<name>A0A6L9S8R1_9ACTN</name>
<evidence type="ECO:0000313" key="6">
    <source>
        <dbReference type="Proteomes" id="UP000475214"/>
    </source>
</evidence>
<evidence type="ECO:0000259" key="4">
    <source>
        <dbReference type="Pfam" id="PF21761"/>
    </source>
</evidence>
<dbReference type="Proteomes" id="UP000475214">
    <property type="component" value="Unassembled WGS sequence"/>
</dbReference>
<proteinExistence type="inferred from homology"/>
<dbReference type="Gene3D" id="3.40.50.720">
    <property type="entry name" value="NAD(P)-binding Rossmann-like Domain"/>
    <property type="match status" value="1"/>
</dbReference>
<dbReference type="PANTHER" id="PTHR43580">
    <property type="entry name" value="OXIDOREDUCTASE GLYR1-RELATED"/>
    <property type="match status" value="1"/>
</dbReference>
<dbReference type="InterPro" id="IPR006115">
    <property type="entry name" value="6PGDH_NADP-bd"/>
</dbReference>
<dbReference type="InterPro" id="IPR015815">
    <property type="entry name" value="HIBADH-related"/>
</dbReference>
<dbReference type="InterPro" id="IPR051265">
    <property type="entry name" value="HIBADH-related_NP60_sf"/>
</dbReference>
<dbReference type="AlphaFoldDB" id="A0A6L9S8R1"/>
<dbReference type="Pfam" id="PF21761">
    <property type="entry name" value="RedAm-like_C"/>
    <property type="match status" value="1"/>
</dbReference>
<gene>
    <name evidence="5" type="ORF">G1H10_14880</name>
</gene>
<dbReference type="InterPro" id="IPR013328">
    <property type="entry name" value="6PGD_dom2"/>
</dbReference>
<dbReference type="GO" id="GO:0050661">
    <property type="term" value="F:NADP binding"/>
    <property type="evidence" value="ECO:0007669"/>
    <property type="project" value="InterPro"/>
</dbReference>
<dbReference type="Gene3D" id="1.10.1040.10">
    <property type="entry name" value="N-(1-d-carboxylethyl)-l-norvaline Dehydrogenase, domain 2"/>
    <property type="match status" value="1"/>
</dbReference>
<dbReference type="GO" id="GO:0016491">
    <property type="term" value="F:oxidoreductase activity"/>
    <property type="evidence" value="ECO:0007669"/>
    <property type="project" value="UniProtKB-KW"/>
</dbReference>
<dbReference type="SUPFAM" id="SSF51735">
    <property type="entry name" value="NAD(P)-binding Rossmann-fold domains"/>
    <property type="match status" value="1"/>
</dbReference>
<dbReference type="InterPro" id="IPR048666">
    <property type="entry name" value="RedAm-like_C"/>
</dbReference>
<dbReference type="PIRSF" id="PIRSF000103">
    <property type="entry name" value="HIBADH"/>
    <property type="match status" value="1"/>
</dbReference>
<dbReference type="PANTHER" id="PTHR43580:SF2">
    <property type="entry name" value="CYTOKINE-LIKE NUCLEAR FACTOR N-PAC"/>
    <property type="match status" value="1"/>
</dbReference>
<evidence type="ECO:0000256" key="1">
    <source>
        <dbReference type="ARBA" id="ARBA00009080"/>
    </source>
</evidence>
<accession>A0A6L9S8R1</accession>
<dbReference type="InterPro" id="IPR036291">
    <property type="entry name" value="NAD(P)-bd_dom_sf"/>
</dbReference>
<comment type="caution">
    <text evidence="5">The sequence shown here is derived from an EMBL/GenBank/DDBJ whole genome shotgun (WGS) entry which is preliminary data.</text>
</comment>
<feature type="domain" description="6-phosphogluconate dehydrogenase NADP-binding" evidence="3">
    <location>
        <begin position="7"/>
        <end position="159"/>
    </location>
</feature>
<evidence type="ECO:0000313" key="5">
    <source>
        <dbReference type="EMBL" id="NEE01457.1"/>
    </source>
</evidence>
<dbReference type="Pfam" id="PF03446">
    <property type="entry name" value="NAD_binding_2"/>
    <property type="match status" value="1"/>
</dbReference>
<organism evidence="5 6">
    <name type="scientific">Phytoactinopolyspora halotolerans</name>
    <dbReference type="NCBI Taxonomy" id="1981512"/>
    <lineage>
        <taxon>Bacteria</taxon>
        <taxon>Bacillati</taxon>
        <taxon>Actinomycetota</taxon>
        <taxon>Actinomycetes</taxon>
        <taxon>Jiangellales</taxon>
        <taxon>Jiangellaceae</taxon>
        <taxon>Phytoactinopolyspora</taxon>
    </lineage>
</organism>
<evidence type="ECO:0000259" key="3">
    <source>
        <dbReference type="Pfam" id="PF03446"/>
    </source>
</evidence>
<keyword evidence="2" id="KW-0560">Oxidoreductase</keyword>
<dbReference type="EMBL" id="JAAGOA010000009">
    <property type="protein sequence ID" value="NEE01457.1"/>
    <property type="molecule type" value="Genomic_DNA"/>
</dbReference>
<sequence>MTEHTPVTVLGLGPMGTALASAFVRAGHRTTVWNRTAGKAAPLVEKGAVAPGSAADAVAASPLTVVCVIDYDAVRAIVEPVAESLRGKTLVNLTADTPDRARELAAWAAERGIDYIDGAIMTPTVTIGGPDAVFLYSGPEQVYESNRSTLASLGGTGAHVGTDPGRAAAYDVALLDTFWTAMSGVVHALALAEAEGIAGAEIAERMQGILALAGQLTPELASDVDRGSYPGDDSTIVSNAAGMEHIIHAARSRDIDPSVLEAAKAVADRAIKDGHGQDGFSRLADTLRRTDT</sequence>
<keyword evidence="6" id="KW-1185">Reference proteome</keyword>
<dbReference type="RefSeq" id="WP_163739073.1">
    <property type="nucleotide sequence ID" value="NZ_JAAGOA010000009.1"/>
</dbReference>
<reference evidence="5 6" key="1">
    <citation type="submission" date="2020-02" db="EMBL/GenBank/DDBJ databases">
        <authorList>
            <person name="Li X.-J."/>
            <person name="Han X.-M."/>
        </authorList>
    </citation>
    <scope>NUCLEOTIDE SEQUENCE [LARGE SCALE GENOMIC DNA]</scope>
    <source>
        <strain evidence="5 6">CCTCC AB 2017055</strain>
    </source>
</reference>
<evidence type="ECO:0000256" key="2">
    <source>
        <dbReference type="ARBA" id="ARBA00023002"/>
    </source>
</evidence>
<feature type="domain" description="NADPH-dependent reductive aminase-like C-terminal" evidence="4">
    <location>
        <begin position="163"/>
        <end position="289"/>
    </location>
</feature>
<comment type="similarity">
    <text evidence="1">Belongs to the HIBADH-related family.</text>
</comment>